<dbReference type="EMBL" id="JAPWTK010000729">
    <property type="protein sequence ID" value="KAJ8936594.1"/>
    <property type="molecule type" value="Genomic_DNA"/>
</dbReference>
<evidence type="ECO:0000313" key="1">
    <source>
        <dbReference type="EMBL" id="KAJ8936594.1"/>
    </source>
</evidence>
<gene>
    <name evidence="1" type="ORF">NQ318_016888</name>
</gene>
<sequence>MLRLMLPIVDSIENVIICTNAEFRIDRHLEKIATAQLLTEENMLYFESGVKLCYTFNGHIISKLKQKIKEYSKNLQNQQYAENFDEDIINYLRNL</sequence>
<reference evidence="1" key="1">
    <citation type="journal article" date="2023" name="Insect Mol. Biol.">
        <title>Genome sequencing provides insights into the evolution of gene families encoding plant cell wall-degrading enzymes in longhorned beetles.</title>
        <authorList>
            <person name="Shin N.R."/>
            <person name="Okamura Y."/>
            <person name="Kirsch R."/>
            <person name="Pauchet Y."/>
        </authorList>
    </citation>
    <scope>NUCLEOTIDE SEQUENCE</scope>
    <source>
        <strain evidence="1">AMC_N1</strain>
    </source>
</reference>
<comment type="caution">
    <text evidence="1">The sequence shown here is derived from an EMBL/GenBank/DDBJ whole genome shotgun (WGS) entry which is preliminary data.</text>
</comment>
<keyword evidence="2" id="KW-1185">Reference proteome</keyword>
<feature type="non-terminal residue" evidence="1">
    <location>
        <position position="95"/>
    </location>
</feature>
<protein>
    <submittedName>
        <fullName evidence="1">Uncharacterized protein</fullName>
    </submittedName>
</protein>
<accession>A0AAV8XDM1</accession>
<name>A0AAV8XDM1_9CUCU</name>
<proteinExistence type="predicted"/>
<evidence type="ECO:0000313" key="2">
    <source>
        <dbReference type="Proteomes" id="UP001162162"/>
    </source>
</evidence>
<dbReference type="AlphaFoldDB" id="A0AAV8XDM1"/>
<organism evidence="1 2">
    <name type="scientific">Aromia moschata</name>
    <dbReference type="NCBI Taxonomy" id="1265417"/>
    <lineage>
        <taxon>Eukaryota</taxon>
        <taxon>Metazoa</taxon>
        <taxon>Ecdysozoa</taxon>
        <taxon>Arthropoda</taxon>
        <taxon>Hexapoda</taxon>
        <taxon>Insecta</taxon>
        <taxon>Pterygota</taxon>
        <taxon>Neoptera</taxon>
        <taxon>Endopterygota</taxon>
        <taxon>Coleoptera</taxon>
        <taxon>Polyphaga</taxon>
        <taxon>Cucujiformia</taxon>
        <taxon>Chrysomeloidea</taxon>
        <taxon>Cerambycidae</taxon>
        <taxon>Cerambycinae</taxon>
        <taxon>Callichromatini</taxon>
        <taxon>Aromia</taxon>
    </lineage>
</organism>
<dbReference type="Proteomes" id="UP001162162">
    <property type="component" value="Unassembled WGS sequence"/>
</dbReference>